<evidence type="ECO:0000313" key="4">
    <source>
        <dbReference type="Proteomes" id="UP000838412"/>
    </source>
</evidence>
<dbReference type="GO" id="GO:0035371">
    <property type="term" value="C:microtubule plus-end"/>
    <property type="evidence" value="ECO:0007669"/>
    <property type="project" value="TreeGrafter"/>
</dbReference>
<feature type="compositionally biased region" description="Polar residues" evidence="1">
    <location>
        <begin position="1080"/>
        <end position="1101"/>
    </location>
</feature>
<proteinExistence type="predicted"/>
<name>A0A8K0EWG2_BRALA</name>
<dbReference type="PANTHER" id="PTHR46756">
    <property type="entry name" value="TRANSGELIN"/>
    <property type="match status" value="1"/>
</dbReference>
<dbReference type="GO" id="GO:0005737">
    <property type="term" value="C:cytoplasm"/>
    <property type="evidence" value="ECO:0007669"/>
    <property type="project" value="TreeGrafter"/>
</dbReference>
<feature type="compositionally biased region" description="Basic and acidic residues" evidence="1">
    <location>
        <begin position="713"/>
        <end position="729"/>
    </location>
</feature>
<dbReference type="GO" id="GO:0001578">
    <property type="term" value="P:microtubule bundle formation"/>
    <property type="evidence" value="ECO:0007669"/>
    <property type="project" value="TreeGrafter"/>
</dbReference>
<feature type="region of interest" description="Disordered" evidence="1">
    <location>
        <begin position="941"/>
        <end position="962"/>
    </location>
</feature>
<feature type="region of interest" description="Disordered" evidence="1">
    <location>
        <begin position="990"/>
        <end position="1035"/>
    </location>
</feature>
<feature type="compositionally biased region" description="Basic and acidic residues" evidence="1">
    <location>
        <begin position="593"/>
        <end position="602"/>
    </location>
</feature>
<dbReference type="GO" id="GO:0051015">
    <property type="term" value="F:actin filament binding"/>
    <property type="evidence" value="ECO:0007669"/>
    <property type="project" value="TreeGrafter"/>
</dbReference>
<protein>
    <submittedName>
        <fullName evidence="3">GAS2L2 protein</fullName>
    </submittedName>
</protein>
<dbReference type="GO" id="GO:0051764">
    <property type="term" value="P:actin crosslink formation"/>
    <property type="evidence" value="ECO:0007669"/>
    <property type="project" value="TreeGrafter"/>
</dbReference>
<dbReference type="AlphaFoldDB" id="A0A8K0EWG2"/>
<dbReference type="GO" id="GO:0001725">
    <property type="term" value="C:stress fiber"/>
    <property type="evidence" value="ECO:0007669"/>
    <property type="project" value="TreeGrafter"/>
</dbReference>
<feature type="compositionally biased region" description="Basic and acidic residues" evidence="1">
    <location>
        <begin position="622"/>
        <end position="654"/>
    </location>
</feature>
<feature type="compositionally biased region" description="Basic and acidic residues" evidence="1">
    <location>
        <begin position="762"/>
        <end position="779"/>
    </location>
</feature>
<evidence type="ECO:0000259" key="2">
    <source>
        <dbReference type="SMART" id="SM00033"/>
    </source>
</evidence>
<feature type="region of interest" description="Disordered" evidence="1">
    <location>
        <begin position="1"/>
        <end position="25"/>
    </location>
</feature>
<feature type="compositionally biased region" description="Basic and acidic residues" evidence="1">
    <location>
        <begin position="682"/>
        <end position="692"/>
    </location>
</feature>
<dbReference type="PANTHER" id="PTHR46756:SF18">
    <property type="entry name" value="GAS2-LIKE PROTEIN PICKLED EGGS"/>
    <property type="match status" value="1"/>
</dbReference>
<feature type="region of interest" description="Disordered" evidence="1">
    <location>
        <begin position="1057"/>
        <end position="1179"/>
    </location>
</feature>
<feature type="compositionally biased region" description="Basic and acidic residues" evidence="1">
    <location>
        <begin position="864"/>
        <end position="874"/>
    </location>
</feature>
<dbReference type="GO" id="GO:0005884">
    <property type="term" value="C:actin filament"/>
    <property type="evidence" value="ECO:0007669"/>
    <property type="project" value="TreeGrafter"/>
</dbReference>
<feature type="compositionally biased region" description="Polar residues" evidence="1">
    <location>
        <begin position="1112"/>
        <end position="1121"/>
    </location>
</feature>
<evidence type="ECO:0000313" key="3">
    <source>
        <dbReference type="EMBL" id="CAH1265171.1"/>
    </source>
</evidence>
<dbReference type="InterPro" id="IPR001715">
    <property type="entry name" value="CH_dom"/>
</dbReference>
<dbReference type="SUPFAM" id="SSF47576">
    <property type="entry name" value="Calponin-homology domain, CH-domain"/>
    <property type="match status" value="1"/>
</dbReference>
<dbReference type="Pfam" id="PF00307">
    <property type="entry name" value="CH"/>
    <property type="match status" value="1"/>
</dbReference>
<feature type="compositionally biased region" description="Basic and acidic residues" evidence="1">
    <location>
        <begin position="387"/>
        <end position="400"/>
    </location>
</feature>
<dbReference type="OrthoDB" id="206130at2759"/>
<reference evidence="3" key="1">
    <citation type="submission" date="2022-01" db="EMBL/GenBank/DDBJ databases">
        <authorList>
            <person name="Braso-Vives M."/>
        </authorList>
    </citation>
    <scope>NUCLEOTIDE SEQUENCE</scope>
</reference>
<accession>A0A8K0EWG2</accession>
<feature type="compositionally biased region" description="Basic and acidic residues" evidence="1">
    <location>
        <begin position="436"/>
        <end position="445"/>
    </location>
</feature>
<feature type="compositionally biased region" description="Basic and acidic residues" evidence="1">
    <location>
        <begin position="224"/>
        <end position="235"/>
    </location>
</feature>
<dbReference type="InterPro" id="IPR036872">
    <property type="entry name" value="CH_dom_sf"/>
</dbReference>
<dbReference type="GO" id="GO:0008093">
    <property type="term" value="F:cytoskeletal anchor activity"/>
    <property type="evidence" value="ECO:0007669"/>
    <property type="project" value="TreeGrafter"/>
</dbReference>
<keyword evidence="4" id="KW-1185">Reference proteome</keyword>
<dbReference type="SMART" id="SM00033">
    <property type="entry name" value="CH"/>
    <property type="match status" value="1"/>
</dbReference>
<dbReference type="Gene3D" id="1.10.418.10">
    <property type="entry name" value="Calponin-like domain"/>
    <property type="match status" value="1"/>
</dbReference>
<feature type="compositionally biased region" description="Polar residues" evidence="1">
    <location>
        <begin position="255"/>
        <end position="276"/>
    </location>
</feature>
<dbReference type="Proteomes" id="UP000838412">
    <property type="component" value="Chromosome 5"/>
</dbReference>
<dbReference type="EMBL" id="OV696690">
    <property type="protein sequence ID" value="CAH1265171.1"/>
    <property type="molecule type" value="Genomic_DNA"/>
</dbReference>
<feature type="compositionally biased region" description="Low complexity" evidence="1">
    <location>
        <begin position="1202"/>
        <end position="1218"/>
    </location>
</feature>
<evidence type="ECO:0000256" key="1">
    <source>
        <dbReference type="SAM" id="MobiDB-lite"/>
    </source>
</evidence>
<feature type="compositionally biased region" description="Basic and acidic residues" evidence="1">
    <location>
        <begin position="883"/>
        <end position="908"/>
    </location>
</feature>
<dbReference type="CDD" id="cd21268">
    <property type="entry name" value="CH_GAS2L1_2"/>
    <property type="match status" value="1"/>
</dbReference>
<feature type="compositionally biased region" description="Basic and acidic residues" evidence="1">
    <location>
        <begin position="737"/>
        <end position="754"/>
    </location>
</feature>
<feature type="compositionally biased region" description="Polar residues" evidence="1">
    <location>
        <begin position="1001"/>
        <end position="1025"/>
    </location>
</feature>
<feature type="region of interest" description="Disordered" evidence="1">
    <location>
        <begin position="1197"/>
        <end position="1218"/>
    </location>
</feature>
<dbReference type="GO" id="GO:1904825">
    <property type="term" value="P:protein localization to microtubule plus-end"/>
    <property type="evidence" value="ECO:0007669"/>
    <property type="project" value="TreeGrafter"/>
</dbReference>
<feature type="compositionally biased region" description="Basic and acidic residues" evidence="1">
    <location>
        <begin position="455"/>
        <end position="468"/>
    </location>
</feature>
<gene>
    <name evidence="3" type="primary">GAS2L2</name>
    <name evidence="3" type="ORF">BLAG_LOCUS19235</name>
</gene>
<feature type="compositionally biased region" description="Polar residues" evidence="1">
    <location>
        <begin position="570"/>
        <end position="581"/>
    </location>
</feature>
<feature type="compositionally biased region" description="Basic and acidic residues" evidence="1">
    <location>
        <begin position="799"/>
        <end position="832"/>
    </location>
</feature>
<dbReference type="GO" id="GO:0008017">
    <property type="term" value="F:microtubule binding"/>
    <property type="evidence" value="ECO:0007669"/>
    <property type="project" value="TreeGrafter"/>
</dbReference>
<feature type="compositionally biased region" description="Polar residues" evidence="1">
    <location>
        <begin position="1059"/>
        <end position="1073"/>
    </location>
</feature>
<feature type="region of interest" description="Disordered" evidence="1">
    <location>
        <begin position="364"/>
        <end position="908"/>
    </location>
</feature>
<sequence>MPATSPFIHQRAHTHSSHQTGLDKAQPVRAIDSRYDDLTSALPVEEKYLNMTSRPGTPRGHGSPSPLSIRRFSSTEEYMSVIRTGLSDWLNSLYDLNLTPDDLIEYLSTGVVLCHHANTWEVERGTDYRVHFSPRATQGSFQARDNVSLFINWCRRSLQFPETLLFETNDLVEGRNEHNFLVCLLEVARKGSEVGLPEPEFDLPEMCVEKFATGPLSSIPLSYSDKKVPPADSKGDSGPTRRTPPAHRRHPQRTVSSRSLVSPNGATGNDVSSDKVTGNVMMVVRDSHGKHTVLRDRAEPVDLQAKNYQLVCTDTVELPTTKKDKRDQDAKLHVMAAIPADDMEAMKPGDEVFSKSSIEFVAQPKSCPVHGRSSSFDDVAHGQRAHTPAEKTRKPGDDVFSKNTEFVEQPKSCPAHGRSSSLDDMAHGQRPNTPAEKTRATRRWSDGFQTQRITGRRDSGKSPSERVLSRVIASKSSQGTHFESPFIQPSDGGERHQHVSSPRRGSLGCSVCPKHSSEQESLESFWERLSRPKTRRKSLPSGLPTVSENVTRPRPKSADGRLHTRRGSFPNISSKVQSPRGNTWGAKNWNSSTDKDESERPRPRPRSAMGKLGGPTSPPQNVHEKERPLSGKNAKEKTPDYPYVIRRETSEETNRTSSFPNISSKDRTSVSPRRYTGMARNSTDKNGTERPRPRPRSAMGKLEAPVFPPQNVCEKERPLKGPNAKERTQDGPSVAVDIRKSDERNRNISGKERTSISPRGNIARDKKASPDRNGPEHPRPRPRSAMANLEAPIYPPQNPHEKGRNSTGRNAKEKAQGTHSLDIRKNDLDERNGTSSFPNRSSKERTSISPRRNTENFHPFPNRNNHESEPRPVAKLEGSSPRQVREKEQVFTGRDVKESKTPERHSFASDIRKKTSVERNGNSKASGRIPLERANSFTIKERRVQSESSNRTANHRGEARLSGDKSMSLPLIDEVFVNTRQERPAFVASTSTRPTGAIHSASESVKQNNTFYPSSEHTSHNQTGSQRRRVSDSYAIGRHRNEVDLEVYEDFLKEVGRTKSPSPAVSRRLSSSTVDRKSTTTKACNSDGRMQQHSNTANSETNFERNDETEETYSYFSGDTSLDQRRSSLRPCTPVPSDHKLPRAVSPRQDPVPWPPSKIPRPTFYAASDESGGPVSPSVCSNAKNLQEFLDYLHTSNALQRSESVSSTSDSSEGSTLI</sequence>
<organism evidence="3 4">
    <name type="scientific">Branchiostoma lanceolatum</name>
    <name type="common">Common lancelet</name>
    <name type="synonym">Amphioxus lanceolatum</name>
    <dbReference type="NCBI Taxonomy" id="7740"/>
    <lineage>
        <taxon>Eukaryota</taxon>
        <taxon>Metazoa</taxon>
        <taxon>Chordata</taxon>
        <taxon>Cephalochordata</taxon>
        <taxon>Leptocardii</taxon>
        <taxon>Amphioxiformes</taxon>
        <taxon>Branchiostomatidae</taxon>
        <taxon>Branchiostoma</taxon>
    </lineage>
</organism>
<dbReference type="GO" id="GO:0031110">
    <property type="term" value="P:regulation of microtubule polymerization or depolymerization"/>
    <property type="evidence" value="ECO:0007669"/>
    <property type="project" value="TreeGrafter"/>
</dbReference>
<feature type="domain" description="Calponin-homology (CH)" evidence="2">
    <location>
        <begin position="82"/>
        <end position="190"/>
    </location>
</feature>
<feature type="compositionally biased region" description="Pro residues" evidence="1">
    <location>
        <begin position="1150"/>
        <end position="1159"/>
    </location>
</feature>
<feature type="region of interest" description="Disordered" evidence="1">
    <location>
        <begin position="219"/>
        <end position="276"/>
    </location>
</feature>